<evidence type="ECO:0000313" key="2">
    <source>
        <dbReference type="EMBL" id="CAJ1410190.1"/>
    </source>
</evidence>
<keyword evidence="1" id="KW-1133">Transmembrane helix</keyword>
<keyword evidence="1" id="KW-0812">Transmembrane</keyword>
<evidence type="ECO:0000256" key="1">
    <source>
        <dbReference type="SAM" id="Phobius"/>
    </source>
</evidence>
<name>A0AA36JR15_9DINO</name>
<feature type="transmembrane region" description="Helical" evidence="1">
    <location>
        <begin position="93"/>
        <end position="115"/>
    </location>
</feature>
<dbReference type="PANTHER" id="PTHR34370">
    <property type="entry name" value="OS04G0600100 PROTEIN"/>
    <property type="match status" value="1"/>
</dbReference>
<keyword evidence="1" id="KW-0472">Membrane</keyword>
<comment type="caution">
    <text evidence="2">The sequence shown here is derived from an EMBL/GenBank/DDBJ whole genome shotgun (WGS) entry which is preliminary data.</text>
</comment>
<keyword evidence="3" id="KW-1185">Reference proteome</keyword>
<evidence type="ECO:0000313" key="3">
    <source>
        <dbReference type="Proteomes" id="UP001178507"/>
    </source>
</evidence>
<proteinExistence type="predicted"/>
<dbReference type="PANTHER" id="PTHR34370:SF1">
    <property type="entry name" value="OS04G0600100 PROTEIN"/>
    <property type="match status" value="1"/>
</dbReference>
<sequence>MRVRQKLTARYCCVWGLGALCLLGWLGAAGGGYAFTGVKPVAKPYLAMRTQAAQEAQEGKEGDISKGPWRRFRTWITDADSRQRFASMGAAGVLSYGVVSNMNYIPLFAFAWYVVSTRSGVSPVHEWPAFLSTYAALYVVNNLLRPIKLVAVAFATPRVNRCFKWVMNKYGIGKKRAVAIVYIVLNTFTVLLMALSVLVASCLAGVPVW</sequence>
<dbReference type="AlphaFoldDB" id="A0AA36JR15"/>
<dbReference type="EMBL" id="CAUJNA010003807">
    <property type="protein sequence ID" value="CAJ1410190.1"/>
    <property type="molecule type" value="Genomic_DNA"/>
</dbReference>
<gene>
    <name evidence="2" type="ORF">EVOR1521_LOCUS31093</name>
</gene>
<accession>A0AA36JR15</accession>
<protein>
    <submittedName>
        <fullName evidence="2">Uncharacterized protein</fullName>
    </submittedName>
</protein>
<feature type="transmembrane region" description="Helical" evidence="1">
    <location>
        <begin position="177"/>
        <end position="206"/>
    </location>
</feature>
<dbReference type="Proteomes" id="UP001178507">
    <property type="component" value="Unassembled WGS sequence"/>
</dbReference>
<reference evidence="2" key="1">
    <citation type="submission" date="2023-08" db="EMBL/GenBank/DDBJ databases">
        <authorList>
            <person name="Chen Y."/>
            <person name="Shah S."/>
            <person name="Dougan E. K."/>
            <person name="Thang M."/>
            <person name="Chan C."/>
        </authorList>
    </citation>
    <scope>NUCLEOTIDE SEQUENCE</scope>
</reference>
<organism evidence="2 3">
    <name type="scientific">Effrenium voratum</name>
    <dbReference type="NCBI Taxonomy" id="2562239"/>
    <lineage>
        <taxon>Eukaryota</taxon>
        <taxon>Sar</taxon>
        <taxon>Alveolata</taxon>
        <taxon>Dinophyceae</taxon>
        <taxon>Suessiales</taxon>
        <taxon>Symbiodiniaceae</taxon>
        <taxon>Effrenium</taxon>
    </lineage>
</organism>